<name>A0A8H3FVN7_9LECA</name>
<reference evidence="3" key="1">
    <citation type="submission" date="2021-03" db="EMBL/GenBank/DDBJ databases">
        <authorList>
            <person name="Tagirdzhanova G."/>
        </authorList>
    </citation>
    <scope>NUCLEOTIDE SEQUENCE</scope>
</reference>
<evidence type="ECO:0000256" key="2">
    <source>
        <dbReference type="SAM" id="Phobius"/>
    </source>
</evidence>
<keyword evidence="2" id="KW-0472">Membrane</keyword>
<gene>
    <name evidence="3" type="ORF">GOMPHAMPRED_005971</name>
</gene>
<feature type="transmembrane region" description="Helical" evidence="2">
    <location>
        <begin position="473"/>
        <end position="498"/>
    </location>
</feature>
<evidence type="ECO:0000256" key="1">
    <source>
        <dbReference type="SAM" id="MobiDB-lite"/>
    </source>
</evidence>
<dbReference type="EMBL" id="CAJPDQ010000039">
    <property type="protein sequence ID" value="CAF9931594.1"/>
    <property type="molecule type" value="Genomic_DNA"/>
</dbReference>
<sequence>MAESTAASNTAVDSSNGAWYSRSELRDAADISHSLLSQIETQFRYVDRELTQIRRKNGQLSIARYPSSRDDTSDAINADGSTGSAPDGAAAIGNTQATVSDQDRVQADNVDSGVSTGSDEATDGEPRGTEIESSTLTLNDEDAEFIMVFLPHVFEHLAPNGLDPRQQGTMRFSIGLSKSVFDQVMEAFQIHPLFLEALYSRVGQYGIVDTADLESGNSILHFIVKVPPAGHLEAGFYIRYETKTGKMRIVIAGDELASHAQDVLEYLQVEMETLDPFALTLILVRRYYYFLDLQSIQVDHAVIMTERETGRGAVAYSDGRPDRMVSPDKFDLTFMYWIEGNQRNIVYASQFQSRLADFLISEHMMRARSGKASAAFLSETYHSLPAKARSLHARFLLHQTAVDSLHSASLTMRERIQRQLSAADSLINQYDNKVSLDNAAANTTIAEQSRRIADESRKIAIETQRDSTSMKTIASLTMVYLPITFTASIFSTGFFSYGDDGLGAVSVNSQIWMLFMVGLILTVITLAVWILLNKHGIPKQLAWARQEVKPVSTDIESSITASNSQPVPIRLSTFQQGPRPPLQVFSNPKVDLPLRPMN</sequence>
<comment type="caution">
    <text evidence="3">The sequence shown here is derived from an EMBL/GenBank/DDBJ whole genome shotgun (WGS) entry which is preliminary data.</text>
</comment>
<dbReference type="OrthoDB" id="2830640at2759"/>
<proteinExistence type="predicted"/>
<protein>
    <submittedName>
        <fullName evidence="3">Uncharacterized protein</fullName>
    </submittedName>
</protein>
<dbReference type="AlphaFoldDB" id="A0A8H3FVN7"/>
<feature type="transmembrane region" description="Helical" evidence="2">
    <location>
        <begin position="510"/>
        <end position="532"/>
    </location>
</feature>
<organism evidence="3 4">
    <name type="scientific">Gomphillus americanus</name>
    <dbReference type="NCBI Taxonomy" id="1940652"/>
    <lineage>
        <taxon>Eukaryota</taxon>
        <taxon>Fungi</taxon>
        <taxon>Dikarya</taxon>
        <taxon>Ascomycota</taxon>
        <taxon>Pezizomycotina</taxon>
        <taxon>Lecanoromycetes</taxon>
        <taxon>OSLEUM clade</taxon>
        <taxon>Ostropomycetidae</taxon>
        <taxon>Ostropales</taxon>
        <taxon>Graphidaceae</taxon>
        <taxon>Gomphilloideae</taxon>
        <taxon>Gomphillus</taxon>
    </lineage>
</organism>
<evidence type="ECO:0000313" key="4">
    <source>
        <dbReference type="Proteomes" id="UP000664169"/>
    </source>
</evidence>
<accession>A0A8H3FVN7</accession>
<keyword evidence="2" id="KW-0812">Transmembrane</keyword>
<feature type="region of interest" description="Disordered" evidence="1">
    <location>
        <begin position="64"/>
        <end position="130"/>
    </location>
</feature>
<keyword evidence="4" id="KW-1185">Reference proteome</keyword>
<keyword evidence="2" id="KW-1133">Transmembrane helix</keyword>
<dbReference type="Proteomes" id="UP000664169">
    <property type="component" value="Unassembled WGS sequence"/>
</dbReference>
<evidence type="ECO:0000313" key="3">
    <source>
        <dbReference type="EMBL" id="CAF9931594.1"/>
    </source>
</evidence>
<dbReference type="Gene3D" id="1.20.58.340">
    <property type="entry name" value="Magnesium transport protein CorA, transmembrane region"/>
    <property type="match status" value="1"/>
</dbReference>